<dbReference type="EMBL" id="AUZX01001282">
    <property type="protein sequence ID" value="EQD79509.1"/>
    <property type="molecule type" value="Genomic_DNA"/>
</dbReference>
<reference evidence="1" key="2">
    <citation type="journal article" date="2014" name="ISME J.">
        <title>Microbial stratification in low pH oxic and suboxic macroscopic growths along an acid mine drainage.</title>
        <authorList>
            <person name="Mendez-Garcia C."/>
            <person name="Mesa V."/>
            <person name="Sprenger R.R."/>
            <person name="Richter M."/>
            <person name="Diez M.S."/>
            <person name="Solano J."/>
            <person name="Bargiela R."/>
            <person name="Golyshina O.V."/>
            <person name="Manteca A."/>
            <person name="Ramos J.L."/>
            <person name="Gallego J.R."/>
            <person name="Llorente I."/>
            <person name="Martins Dos Santos V.A."/>
            <person name="Jensen O.N."/>
            <person name="Pelaez A.I."/>
            <person name="Sanchez J."/>
            <person name="Ferrer M."/>
        </authorList>
    </citation>
    <scope>NUCLEOTIDE SEQUENCE</scope>
</reference>
<sequence>MSYERAERRLLVETVKLVLHRAGVDASEVDVMFAGDLLDQLVTANFAGRDLGIPLLGVYGACSTSAESLLLSAMAVSSGSARFALAATASHHLAAERQYRYPLELGVQRLPTAQWTATGAVAFLVGPPRGAGVRIRAATVGRVHDAGIKDVNNMGAAMAPAAADTIARHL</sequence>
<dbReference type="InterPro" id="IPR010894">
    <property type="entry name" value="SpoVAD"/>
</dbReference>
<dbReference type="InterPro" id="IPR016039">
    <property type="entry name" value="Thiolase-like"/>
</dbReference>
<accession>T1DDN5</accession>
<comment type="caution">
    <text evidence="1">The sequence shown here is derived from an EMBL/GenBank/DDBJ whole genome shotgun (WGS) entry which is preliminary data.</text>
</comment>
<organism evidence="1">
    <name type="scientific">mine drainage metagenome</name>
    <dbReference type="NCBI Taxonomy" id="410659"/>
    <lineage>
        <taxon>unclassified sequences</taxon>
        <taxon>metagenomes</taxon>
        <taxon>ecological metagenomes</taxon>
    </lineage>
</organism>
<reference evidence="1" key="1">
    <citation type="submission" date="2013-08" db="EMBL/GenBank/DDBJ databases">
        <authorList>
            <person name="Mendez C."/>
            <person name="Richter M."/>
            <person name="Ferrer M."/>
            <person name="Sanchez J."/>
        </authorList>
    </citation>
    <scope>NUCLEOTIDE SEQUENCE</scope>
</reference>
<proteinExistence type="predicted"/>
<dbReference type="GO" id="GO:0016746">
    <property type="term" value="F:acyltransferase activity"/>
    <property type="evidence" value="ECO:0007669"/>
    <property type="project" value="InterPro"/>
</dbReference>
<feature type="non-terminal residue" evidence="1">
    <location>
        <position position="170"/>
    </location>
</feature>
<dbReference type="Gene3D" id="3.40.47.40">
    <property type="entry name" value="Stage V sporulation protein AD"/>
    <property type="match status" value="1"/>
</dbReference>
<dbReference type="Pfam" id="PF07451">
    <property type="entry name" value="SpoVAD"/>
    <property type="match status" value="1"/>
</dbReference>
<evidence type="ECO:0000313" key="1">
    <source>
        <dbReference type="EMBL" id="EQD79509.1"/>
    </source>
</evidence>
<dbReference type="SUPFAM" id="SSF53901">
    <property type="entry name" value="Thiolase-like"/>
    <property type="match status" value="1"/>
</dbReference>
<protein>
    <submittedName>
        <fullName evidence="1">Stage V sporulation protein AD</fullName>
    </submittedName>
</protein>
<dbReference type="InterPro" id="IPR038369">
    <property type="entry name" value="SpoVAD_sf"/>
</dbReference>
<name>T1DDN5_9ZZZZ</name>
<dbReference type="AlphaFoldDB" id="T1DDN5"/>
<gene>
    <name evidence="1" type="ORF">B1A_01686</name>
</gene>